<evidence type="ECO:0000313" key="1">
    <source>
        <dbReference type="EMBL" id="ESK81944.1"/>
    </source>
</evidence>
<evidence type="ECO:0000313" key="2">
    <source>
        <dbReference type="Proteomes" id="UP000017559"/>
    </source>
</evidence>
<dbReference type="EMBL" id="AWSO01002146">
    <property type="protein sequence ID" value="ESK81944.1"/>
    <property type="molecule type" value="Genomic_DNA"/>
</dbReference>
<keyword evidence="2" id="KW-1185">Reference proteome</keyword>
<dbReference type="KEGG" id="mrr:Moror_15404"/>
<proteinExistence type="predicted"/>
<organism evidence="1 2">
    <name type="scientific">Moniliophthora roreri (strain MCA 2997)</name>
    <name type="common">Cocoa frosty pod rot fungus</name>
    <name type="synonym">Crinipellis roreri</name>
    <dbReference type="NCBI Taxonomy" id="1381753"/>
    <lineage>
        <taxon>Eukaryota</taxon>
        <taxon>Fungi</taxon>
        <taxon>Dikarya</taxon>
        <taxon>Basidiomycota</taxon>
        <taxon>Agaricomycotina</taxon>
        <taxon>Agaricomycetes</taxon>
        <taxon>Agaricomycetidae</taxon>
        <taxon>Agaricales</taxon>
        <taxon>Marasmiineae</taxon>
        <taxon>Marasmiaceae</taxon>
        <taxon>Moniliophthora</taxon>
    </lineage>
</organism>
<gene>
    <name evidence="1" type="ORF">Moror_15404</name>
</gene>
<reference evidence="1 2" key="1">
    <citation type="journal article" date="2014" name="BMC Genomics">
        <title>Genome and secretome analysis of the hemibiotrophic fungal pathogen, Moniliophthora roreri, which causes frosty pod rot disease of cacao: mechanisms of the biotrophic and necrotrophic phases.</title>
        <authorList>
            <person name="Meinhardt L.W."/>
            <person name="Costa G.G.L."/>
            <person name="Thomazella D.P.T."/>
            <person name="Teixeira P.J.P.L."/>
            <person name="Carazzolle M.F."/>
            <person name="Schuster S.C."/>
            <person name="Carlson J.E."/>
            <person name="Guiltinan M.J."/>
            <person name="Mieczkowski P."/>
            <person name="Farmer A."/>
            <person name="Ramaraj T."/>
            <person name="Crozier J."/>
            <person name="Davis R.E."/>
            <person name="Shao J."/>
            <person name="Melnick R.L."/>
            <person name="Pereira G.A.G."/>
            <person name="Bailey B.A."/>
        </authorList>
    </citation>
    <scope>NUCLEOTIDE SEQUENCE [LARGE SCALE GENOMIC DNA]</scope>
    <source>
        <strain evidence="1 2">MCA 2997</strain>
    </source>
</reference>
<comment type="caution">
    <text evidence="1">The sequence shown here is derived from an EMBL/GenBank/DDBJ whole genome shotgun (WGS) entry which is preliminary data.</text>
</comment>
<protein>
    <recommendedName>
        <fullName evidence="3">DEAD/DEAH box helicase domain-containing protein</fullName>
    </recommendedName>
</protein>
<dbReference type="HOGENOM" id="CLU_1454791_0_0_1"/>
<name>V2XR57_MONRO</name>
<dbReference type="AlphaFoldDB" id="V2XR57"/>
<dbReference type="Proteomes" id="UP000017559">
    <property type="component" value="Unassembled WGS sequence"/>
</dbReference>
<sequence length="186" mass="21011">MLASINNVPNTYSFPTTMHKPDQETIQANETLTIQVQSIIKMSVMQLKEIVVRRNIVNMPDYPSHYLSTLKNNNLSLALRAIIIGSLITERCETSQKLQVHAVRMSYDKDLAIFAGTGSGKTLHYSIALEATAKYLGFRFLTKVQDIDTLSERRHRPNRSLVEGGCFQSLHTMEKARVVPTSNCHF</sequence>
<accession>V2XR57</accession>
<dbReference type="OrthoDB" id="5952536at2759"/>
<evidence type="ECO:0008006" key="3">
    <source>
        <dbReference type="Google" id="ProtNLM"/>
    </source>
</evidence>